<feature type="domain" description="Serine aminopeptidase S33" evidence="1">
    <location>
        <begin position="22"/>
        <end position="128"/>
    </location>
</feature>
<keyword evidence="2" id="KW-0378">Hydrolase</keyword>
<proteinExistence type="predicted"/>
<name>A0A330L739_9BACT</name>
<dbReference type="Proteomes" id="UP000248168">
    <property type="component" value="Unassembled WGS sequence"/>
</dbReference>
<dbReference type="Pfam" id="PF12146">
    <property type="entry name" value="Hydrolase_4"/>
    <property type="match status" value="1"/>
</dbReference>
<gene>
    <name evidence="2" type="ORF">NITLEN_20435</name>
</gene>
<dbReference type="FunCoup" id="A0A330L739">
    <property type="interactions" value="333"/>
</dbReference>
<dbReference type="InterPro" id="IPR029058">
    <property type="entry name" value="AB_hydrolase_fold"/>
</dbReference>
<evidence type="ECO:0000313" key="3">
    <source>
        <dbReference type="Proteomes" id="UP000248168"/>
    </source>
</evidence>
<reference evidence="3" key="1">
    <citation type="submission" date="2018-04" db="EMBL/GenBank/DDBJ databases">
        <authorList>
            <person name="Lucker S."/>
            <person name="Sakoula D."/>
        </authorList>
    </citation>
    <scope>NUCLEOTIDE SEQUENCE [LARGE SCALE GENOMIC DNA]</scope>
</reference>
<evidence type="ECO:0000259" key="1">
    <source>
        <dbReference type="Pfam" id="PF12146"/>
    </source>
</evidence>
<dbReference type="AlphaFoldDB" id="A0A330L739"/>
<dbReference type="InParanoid" id="A0A330L739"/>
<dbReference type="SUPFAM" id="SSF53474">
    <property type="entry name" value="alpha/beta-Hydrolases"/>
    <property type="match status" value="1"/>
</dbReference>
<dbReference type="RefSeq" id="WP_245924413.1">
    <property type="nucleotide sequence ID" value="NZ_OUNR01000012.1"/>
</dbReference>
<dbReference type="Gene3D" id="3.40.50.1820">
    <property type="entry name" value="alpha/beta hydrolase"/>
    <property type="match status" value="1"/>
</dbReference>
<accession>A0A330L739</accession>
<protein>
    <submittedName>
        <fullName evidence="2">Putative Peptidase</fullName>
        <ecNumber evidence="2">3.4.-.-</ecNumber>
    </submittedName>
</protein>
<sequence length="223" mass="24884">MWFSSADGTKLFGWYAEARADAAVLLWCHGNAGSVIHRLENLRELYRLGLSIFIFDYRGYGRSQGKPSEDGLYHDAIGAYDYLTRVRQIRPERLVVFGRSLGTAVATDLVSRKPAAGLILESAFPSIAAVAQYHYGGLPVHWLLGAEFKLIDRLPRLSLPTLMIHGDRDDIIPIEFGRQVFDAAKPPKWWYGIAGADHNTTYQVGGSAYFRRFADFIRGASSA</sequence>
<dbReference type="EC" id="3.4.-.-" evidence="2"/>
<evidence type="ECO:0000313" key="2">
    <source>
        <dbReference type="EMBL" id="SPP64795.1"/>
    </source>
</evidence>
<dbReference type="GO" id="GO:0016787">
    <property type="term" value="F:hydrolase activity"/>
    <property type="evidence" value="ECO:0007669"/>
    <property type="project" value="UniProtKB-KW"/>
</dbReference>
<dbReference type="EMBL" id="OUNR01000012">
    <property type="protein sequence ID" value="SPP64795.1"/>
    <property type="molecule type" value="Genomic_DNA"/>
</dbReference>
<keyword evidence="3" id="KW-1185">Reference proteome</keyword>
<dbReference type="PANTHER" id="PTHR12277:SF81">
    <property type="entry name" value="PROTEIN ABHD13"/>
    <property type="match status" value="1"/>
</dbReference>
<dbReference type="InterPro" id="IPR022742">
    <property type="entry name" value="Hydrolase_4"/>
</dbReference>
<dbReference type="PANTHER" id="PTHR12277">
    <property type="entry name" value="ALPHA/BETA HYDROLASE DOMAIN-CONTAINING PROTEIN"/>
    <property type="match status" value="1"/>
</dbReference>
<organism evidence="2 3">
    <name type="scientific">Nitrospira lenta</name>
    <dbReference type="NCBI Taxonomy" id="1436998"/>
    <lineage>
        <taxon>Bacteria</taxon>
        <taxon>Pseudomonadati</taxon>
        <taxon>Nitrospirota</taxon>
        <taxon>Nitrospiria</taxon>
        <taxon>Nitrospirales</taxon>
        <taxon>Nitrospiraceae</taxon>
        <taxon>Nitrospira</taxon>
    </lineage>
</organism>